<keyword evidence="2" id="KW-1185">Reference proteome</keyword>
<gene>
    <name evidence="1" type="ORF">V5799_020241</name>
</gene>
<evidence type="ECO:0000313" key="1">
    <source>
        <dbReference type="EMBL" id="KAK8778419.1"/>
    </source>
</evidence>
<dbReference type="AlphaFoldDB" id="A0AAQ4EUE7"/>
<name>A0AAQ4EUE7_AMBAM</name>
<protein>
    <submittedName>
        <fullName evidence="1">Uncharacterized protein</fullName>
    </submittedName>
</protein>
<comment type="caution">
    <text evidence="1">The sequence shown here is derived from an EMBL/GenBank/DDBJ whole genome shotgun (WGS) entry which is preliminary data.</text>
</comment>
<sequence>MSRVQMSAVHAVSNIKRVDWRASSTVLSLRPVASLPVTRKSGKWCTATVSDHETNLEFRNNWPRGLNVSGSFRINTE</sequence>
<evidence type="ECO:0000313" key="2">
    <source>
        <dbReference type="Proteomes" id="UP001321473"/>
    </source>
</evidence>
<dbReference type="Proteomes" id="UP001321473">
    <property type="component" value="Unassembled WGS sequence"/>
</dbReference>
<proteinExistence type="predicted"/>
<accession>A0AAQ4EUE7</accession>
<organism evidence="1 2">
    <name type="scientific">Amblyomma americanum</name>
    <name type="common">Lone star tick</name>
    <dbReference type="NCBI Taxonomy" id="6943"/>
    <lineage>
        <taxon>Eukaryota</taxon>
        <taxon>Metazoa</taxon>
        <taxon>Ecdysozoa</taxon>
        <taxon>Arthropoda</taxon>
        <taxon>Chelicerata</taxon>
        <taxon>Arachnida</taxon>
        <taxon>Acari</taxon>
        <taxon>Parasitiformes</taxon>
        <taxon>Ixodida</taxon>
        <taxon>Ixodoidea</taxon>
        <taxon>Ixodidae</taxon>
        <taxon>Amblyomminae</taxon>
        <taxon>Amblyomma</taxon>
    </lineage>
</organism>
<dbReference type="EMBL" id="JARKHS020010781">
    <property type="protein sequence ID" value="KAK8778419.1"/>
    <property type="molecule type" value="Genomic_DNA"/>
</dbReference>
<reference evidence="1 2" key="1">
    <citation type="journal article" date="2023" name="Arcadia Sci">
        <title>De novo assembly of a long-read Amblyomma americanum tick genome.</title>
        <authorList>
            <person name="Chou S."/>
            <person name="Poskanzer K.E."/>
            <person name="Rollins M."/>
            <person name="Thuy-Boun P.S."/>
        </authorList>
    </citation>
    <scope>NUCLEOTIDE SEQUENCE [LARGE SCALE GENOMIC DNA]</scope>
    <source>
        <strain evidence="1">F_SG_1</strain>
        <tissue evidence="1">Salivary glands</tissue>
    </source>
</reference>